<comment type="caution">
    <text evidence="1">The sequence shown here is derived from an EMBL/GenBank/DDBJ whole genome shotgun (WGS) entry which is preliminary data.</text>
</comment>
<dbReference type="Proteomes" id="UP001060215">
    <property type="component" value="Chromosome 1"/>
</dbReference>
<evidence type="ECO:0000313" key="1">
    <source>
        <dbReference type="EMBL" id="KAI8031031.1"/>
    </source>
</evidence>
<sequence>MALGYSFHRSTIFELFAVEFDISESIHSFFHIPNRNHVGLEIETSRFVLFFEFSYLPPLIEIFFAESIRLILQRHFGKP</sequence>
<protein>
    <submittedName>
        <fullName evidence="1">Uncharacterized protein</fullName>
    </submittedName>
</protein>
<evidence type="ECO:0000313" key="2">
    <source>
        <dbReference type="Proteomes" id="UP001060215"/>
    </source>
</evidence>
<organism evidence="1 2">
    <name type="scientific">Camellia lanceoleosa</name>
    <dbReference type="NCBI Taxonomy" id="1840588"/>
    <lineage>
        <taxon>Eukaryota</taxon>
        <taxon>Viridiplantae</taxon>
        <taxon>Streptophyta</taxon>
        <taxon>Embryophyta</taxon>
        <taxon>Tracheophyta</taxon>
        <taxon>Spermatophyta</taxon>
        <taxon>Magnoliopsida</taxon>
        <taxon>eudicotyledons</taxon>
        <taxon>Gunneridae</taxon>
        <taxon>Pentapetalae</taxon>
        <taxon>asterids</taxon>
        <taxon>Ericales</taxon>
        <taxon>Theaceae</taxon>
        <taxon>Camellia</taxon>
    </lineage>
</organism>
<reference evidence="1 2" key="1">
    <citation type="journal article" date="2022" name="Plant J.">
        <title>Chromosome-level genome of Camellia lanceoleosa provides a valuable resource for understanding genome evolution and self-incompatibility.</title>
        <authorList>
            <person name="Gong W."/>
            <person name="Xiao S."/>
            <person name="Wang L."/>
            <person name="Liao Z."/>
            <person name="Chang Y."/>
            <person name="Mo W."/>
            <person name="Hu G."/>
            <person name="Li W."/>
            <person name="Zhao G."/>
            <person name="Zhu H."/>
            <person name="Hu X."/>
            <person name="Ji K."/>
            <person name="Xiang X."/>
            <person name="Song Q."/>
            <person name="Yuan D."/>
            <person name="Jin S."/>
            <person name="Zhang L."/>
        </authorList>
    </citation>
    <scope>NUCLEOTIDE SEQUENCE [LARGE SCALE GENOMIC DNA]</scope>
    <source>
        <strain evidence="1">SQ_2022a</strain>
    </source>
</reference>
<keyword evidence="2" id="KW-1185">Reference proteome</keyword>
<accession>A0ACC0J3E9</accession>
<dbReference type="EMBL" id="CM045758">
    <property type="protein sequence ID" value="KAI8031031.1"/>
    <property type="molecule type" value="Genomic_DNA"/>
</dbReference>
<gene>
    <name evidence="1" type="ORF">LOK49_LG01G00297</name>
</gene>
<name>A0ACC0J3E9_9ERIC</name>
<proteinExistence type="predicted"/>